<keyword evidence="2" id="KW-1185">Reference proteome</keyword>
<proteinExistence type="predicted"/>
<accession>A0A345M6H9</accession>
<sequence length="134" mass="15362">MDIDKALAGLDFQSKGMICETKKMLWLTTGKPLPSELRLAEIDPQGCQNRTTKMFFMRLCPCWSDPRKFVRHGEDFTEYTYVGGLLVSKIMLCAAHESYFKNYLTYPFLCPGCGVHFDSVAEILLDEQDTEEML</sequence>
<dbReference type="Proteomes" id="UP000260273">
    <property type="component" value="Segment"/>
</dbReference>
<gene>
    <name evidence="1" type="primary">61</name>
    <name evidence="1" type="ORF">SEA_PLEAKLEY_61</name>
</gene>
<dbReference type="RefSeq" id="YP_010097455.1">
    <property type="nucleotide sequence ID" value="NC_055758.1"/>
</dbReference>
<evidence type="ECO:0000313" key="2">
    <source>
        <dbReference type="Proteomes" id="UP000260273"/>
    </source>
</evidence>
<reference evidence="2" key="1">
    <citation type="submission" date="2018-07" db="EMBL/GenBank/DDBJ databases">
        <authorList>
            <person name="Quirk P.G."/>
            <person name="Krulwich T.A."/>
        </authorList>
    </citation>
    <scope>NUCLEOTIDE SEQUENCE [LARGE SCALE GENOMIC DNA]</scope>
</reference>
<protein>
    <submittedName>
        <fullName evidence="1">Uncharacterized protein</fullName>
    </submittedName>
</protein>
<evidence type="ECO:0000313" key="1">
    <source>
        <dbReference type="EMBL" id="AXH66100.1"/>
    </source>
</evidence>
<name>A0A345M6H9_9CAUD</name>
<dbReference type="GeneID" id="65115119"/>
<dbReference type="KEGG" id="vg:65115119"/>
<dbReference type="EMBL" id="MH576960">
    <property type="protein sequence ID" value="AXH66100.1"/>
    <property type="molecule type" value="Genomic_DNA"/>
</dbReference>
<organism evidence="1 2">
    <name type="scientific">Gordonia phage Pleakley</name>
    <dbReference type="NCBI Taxonomy" id="2283246"/>
    <lineage>
        <taxon>Viruses</taxon>
        <taxon>Duplodnaviria</taxon>
        <taxon>Heunggongvirae</taxon>
        <taxon>Uroviricota</taxon>
        <taxon>Caudoviricetes</taxon>
        <taxon>Zierdtviridae</taxon>
        <taxon>Emilbogenvirinae</taxon>
        <taxon>Pleakleyvirus</taxon>
        <taxon>Pleakleyvirus pleakley</taxon>
    </lineage>
</organism>